<sequence length="129" mass="15273">MAIKKEAMEVTNVKKRNRVRKEVKLEIVYTILSGELFLEEAMAKYGIRNEISIINWIKEYRSEVEIGLHMTNDFLDHRKAKDESLLVTEIYKKIQELEEANQILKEEKAYLAKKVLILEREISQSMESR</sequence>
<dbReference type="Gene3D" id="1.10.10.10">
    <property type="entry name" value="Winged helix-like DNA-binding domain superfamily/Winged helix DNA-binding domain"/>
    <property type="match status" value="1"/>
</dbReference>
<protein>
    <submittedName>
        <fullName evidence="2">Transposase</fullName>
    </submittedName>
</protein>
<name>A0ABW5L1Z3_9SPHI</name>
<keyword evidence="3" id="KW-1185">Reference proteome</keyword>
<proteinExistence type="predicted"/>
<feature type="coiled-coil region" evidence="1">
    <location>
        <begin position="87"/>
        <end position="114"/>
    </location>
</feature>
<reference evidence="3" key="1">
    <citation type="journal article" date="2019" name="Int. J. Syst. Evol. Microbiol.">
        <title>The Global Catalogue of Microorganisms (GCM) 10K type strain sequencing project: providing services to taxonomists for standard genome sequencing and annotation.</title>
        <authorList>
            <consortium name="The Broad Institute Genomics Platform"/>
            <consortium name="The Broad Institute Genome Sequencing Center for Infectious Disease"/>
            <person name="Wu L."/>
            <person name="Ma J."/>
        </authorList>
    </citation>
    <scope>NUCLEOTIDE SEQUENCE [LARGE SCALE GENOMIC DNA]</scope>
    <source>
        <strain evidence="3">KCTC 52298</strain>
    </source>
</reference>
<dbReference type="RefSeq" id="WP_210353551.1">
    <property type="nucleotide sequence ID" value="NZ_JAEQMU010000001.1"/>
</dbReference>
<dbReference type="SUPFAM" id="SSF46689">
    <property type="entry name" value="Homeodomain-like"/>
    <property type="match status" value="1"/>
</dbReference>
<dbReference type="Proteomes" id="UP001597440">
    <property type="component" value="Unassembled WGS sequence"/>
</dbReference>
<dbReference type="InterPro" id="IPR036388">
    <property type="entry name" value="WH-like_DNA-bd_sf"/>
</dbReference>
<accession>A0ABW5L1Z3</accession>
<evidence type="ECO:0000256" key="1">
    <source>
        <dbReference type="SAM" id="Coils"/>
    </source>
</evidence>
<evidence type="ECO:0000313" key="3">
    <source>
        <dbReference type="Proteomes" id="UP001597440"/>
    </source>
</evidence>
<gene>
    <name evidence="2" type="ORF">ACFSQW_12360</name>
</gene>
<comment type="caution">
    <text evidence="2">The sequence shown here is derived from an EMBL/GenBank/DDBJ whole genome shotgun (WGS) entry which is preliminary data.</text>
</comment>
<organism evidence="2 3">
    <name type="scientific">Sphingobacterium tabacisoli</name>
    <dbReference type="NCBI Taxonomy" id="2044855"/>
    <lineage>
        <taxon>Bacteria</taxon>
        <taxon>Pseudomonadati</taxon>
        <taxon>Bacteroidota</taxon>
        <taxon>Sphingobacteriia</taxon>
        <taxon>Sphingobacteriales</taxon>
        <taxon>Sphingobacteriaceae</taxon>
        <taxon>Sphingobacterium</taxon>
    </lineage>
</organism>
<dbReference type="EMBL" id="JBHULD010000014">
    <property type="protein sequence ID" value="MFD2555191.1"/>
    <property type="molecule type" value="Genomic_DNA"/>
</dbReference>
<keyword evidence="1" id="KW-0175">Coiled coil</keyword>
<dbReference type="InterPro" id="IPR009057">
    <property type="entry name" value="Homeodomain-like_sf"/>
</dbReference>
<evidence type="ECO:0000313" key="2">
    <source>
        <dbReference type="EMBL" id="MFD2555191.1"/>
    </source>
</evidence>